<evidence type="ECO:0000313" key="5">
    <source>
        <dbReference type="EMBL" id="OGF80916.1"/>
    </source>
</evidence>
<evidence type="ECO:0000259" key="4">
    <source>
        <dbReference type="SMART" id="SM00475"/>
    </source>
</evidence>
<protein>
    <recommendedName>
        <fullName evidence="4">5'-3' exonuclease domain-containing protein</fullName>
    </recommendedName>
</protein>
<evidence type="ECO:0000256" key="2">
    <source>
        <dbReference type="ARBA" id="ARBA00022801"/>
    </source>
</evidence>
<dbReference type="SUPFAM" id="SSF88723">
    <property type="entry name" value="PIN domain-like"/>
    <property type="match status" value="1"/>
</dbReference>
<dbReference type="GO" id="GO:0017108">
    <property type="term" value="F:5'-flap endonuclease activity"/>
    <property type="evidence" value="ECO:0007669"/>
    <property type="project" value="InterPro"/>
</dbReference>
<dbReference type="PANTHER" id="PTHR42646">
    <property type="entry name" value="FLAP ENDONUCLEASE XNI"/>
    <property type="match status" value="1"/>
</dbReference>
<dbReference type="InterPro" id="IPR008918">
    <property type="entry name" value="HhH2"/>
</dbReference>
<dbReference type="InterPro" id="IPR036279">
    <property type="entry name" value="5-3_exonuclease_C_sf"/>
</dbReference>
<keyword evidence="3" id="KW-0238">DNA-binding</keyword>
<dbReference type="FunFam" id="1.10.150.20:FF:000003">
    <property type="entry name" value="DNA polymerase I"/>
    <property type="match status" value="1"/>
</dbReference>
<organism evidence="5 6">
    <name type="scientific">Candidatus Giovannonibacteria bacterium RIFCSPLOWO2_01_FULL_45_34</name>
    <dbReference type="NCBI Taxonomy" id="1798351"/>
    <lineage>
        <taxon>Bacteria</taxon>
        <taxon>Candidatus Giovannoniibacteriota</taxon>
    </lineage>
</organism>
<dbReference type="InterPro" id="IPR020046">
    <property type="entry name" value="5-3_exonucl_a-hlix_arch_N"/>
</dbReference>
<dbReference type="InterPro" id="IPR038969">
    <property type="entry name" value="FEN"/>
</dbReference>
<dbReference type="SMART" id="SM00475">
    <property type="entry name" value="53EXOc"/>
    <property type="match status" value="1"/>
</dbReference>
<dbReference type="PANTHER" id="PTHR42646:SF2">
    <property type="entry name" value="5'-3' EXONUCLEASE FAMILY PROTEIN"/>
    <property type="match status" value="1"/>
</dbReference>
<name>A0A1F5WZ38_9BACT</name>
<proteinExistence type="predicted"/>
<sequence length="328" mass="36272">MNNKNMSRSAADRGSSTASGKTLVLLDTHALIHRAYHALPKFTSKNTGEPTGALYGLSTMLLKVIRELKPDYLVAAYDLPAPTFRHEAYSAYKATRKEAEADLVAQLKRSHDVVAAFGIPDISAPGFEADDVLGTIVEQCRTLNVRHVRQDSLKIIIVSGDMDVLQLVDDDRVVVYTMRKGLEDTVIYDEKKVLERFGFGPGALTDYKGLRGDASDNIIGVPGIGEKTATDIIKNFGNIENLYKEIEKPKVPALPAGRLEGKSGLLKPRIIQLLLDHKKDAFFSKTLATIRRDAPIKFQMPEADFALKKEELTRLFIELGFSSLVSRI</sequence>
<dbReference type="InterPro" id="IPR002421">
    <property type="entry name" value="5-3_exonuclease"/>
</dbReference>
<dbReference type="Pfam" id="PF01367">
    <property type="entry name" value="5_3_exonuc"/>
    <property type="match status" value="1"/>
</dbReference>
<dbReference type="InterPro" id="IPR020045">
    <property type="entry name" value="DNA_polI_H3TH"/>
</dbReference>
<reference evidence="5 6" key="1">
    <citation type="journal article" date="2016" name="Nat. Commun.">
        <title>Thousands of microbial genomes shed light on interconnected biogeochemical processes in an aquifer system.</title>
        <authorList>
            <person name="Anantharaman K."/>
            <person name="Brown C.T."/>
            <person name="Hug L.A."/>
            <person name="Sharon I."/>
            <person name="Castelle C.J."/>
            <person name="Probst A.J."/>
            <person name="Thomas B.C."/>
            <person name="Singh A."/>
            <person name="Wilkins M.J."/>
            <person name="Karaoz U."/>
            <person name="Brodie E.L."/>
            <person name="Williams K.H."/>
            <person name="Hubbard S.S."/>
            <person name="Banfield J.F."/>
        </authorList>
    </citation>
    <scope>NUCLEOTIDE SEQUENCE [LARGE SCALE GENOMIC DNA]</scope>
</reference>
<accession>A0A1F5WZ38</accession>
<dbReference type="SMART" id="SM00279">
    <property type="entry name" value="HhH2"/>
    <property type="match status" value="1"/>
</dbReference>
<dbReference type="CDD" id="cd09859">
    <property type="entry name" value="PIN_53EXO"/>
    <property type="match status" value="1"/>
</dbReference>
<dbReference type="AlphaFoldDB" id="A0A1F5WZ38"/>
<keyword evidence="2" id="KW-0378">Hydrolase</keyword>
<dbReference type="GO" id="GO:0008409">
    <property type="term" value="F:5'-3' exonuclease activity"/>
    <property type="evidence" value="ECO:0007669"/>
    <property type="project" value="InterPro"/>
</dbReference>
<gene>
    <name evidence="5" type="ORF">A2930_04235</name>
</gene>
<dbReference type="InterPro" id="IPR029060">
    <property type="entry name" value="PIN-like_dom_sf"/>
</dbReference>
<dbReference type="Proteomes" id="UP000178114">
    <property type="component" value="Unassembled WGS sequence"/>
</dbReference>
<feature type="domain" description="5'-3' exonuclease" evidence="4">
    <location>
        <begin position="20"/>
        <end position="306"/>
    </location>
</feature>
<dbReference type="STRING" id="1798351.A2930_04235"/>
<keyword evidence="1" id="KW-0540">Nuclease</keyword>
<dbReference type="GO" id="GO:0033567">
    <property type="term" value="P:DNA replication, Okazaki fragment processing"/>
    <property type="evidence" value="ECO:0007669"/>
    <property type="project" value="InterPro"/>
</dbReference>
<dbReference type="Pfam" id="PF02739">
    <property type="entry name" value="5_3_exonuc_N"/>
    <property type="match status" value="1"/>
</dbReference>
<evidence type="ECO:0000313" key="6">
    <source>
        <dbReference type="Proteomes" id="UP000178114"/>
    </source>
</evidence>
<comment type="caution">
    <text evidence="5">The sequence shown here is derived from an EMBL/GenBank/DDBJ whole genome shotgun (WGS) entry which is preliminary data.</text>
</comment>
<dbReference type="SUPFAM" id="SSF47807">
    <property type="entry name" value="5' to 3' exonuclease, C-terminal subdomain"/>
    <property type="match status" value="1"/>
</dbReference>
<dbReference type="Gene3D" id="1.10.150.20">
    <property type="entry name" value="5' to 3' exonuclease, C-terminal subdomain"/>
    <property type="match status" value="1"/>
</dbReference>
<evidence type="ECO:0000256" key="1">
    <source>
        <dbReference type="ARBA" id="ARBA00022722"/>
    </source>
</evidence>
<evidence type="ECO:0000256" key="3">
    <source>
        <dbReference type="ARBA" id="ARBA00023125"/>
    </source>
</evidence>
<dbReference type="Gene3D" id="3.40.50.1010">
    <property type="entry name" value="5'-nuclease"/>
    <property type="match status" value="1"/>
</dbReference>
<dbReference type="CDD" id="cd09898">
    <property type="entry name" value="H3TH_53EXO"/>
    <property type="match status" value="1"/>
</dbReference>
<dbReference type="EMBL" id="MFID01000023">
    <property type="protein sequence ID" value="OGF80916.1"/>
    <property type="molecule type" value="Genomic_DNA"/>
</dbReference>
<dbReference type="GO" id="GO:0003677">
    <property type="term" value="F:DNA binding"/>
    <property type="evidence" value="ECO:0007669"/>
    <property type="project" value="UniProtKB-KW"/>
</dbReference>